<dbReference type="NCBIfam" id="TIGR02985">
    <property type="entry name" value="Sig70_bacteroi1"/>
    <property type="match status" value="1"/>
</dbReference>
<dbReference type="GO" id="GO:0003677">
    <property type="term" value="F:DNA binding"/>
    <property type="evidence" value="ECO:0007669"/>
    <property type="project" value="InterPro"/>
</dbReference>
<evidence type="ECO:0000256" key="3">
    <source>
        <dbReference type="ARBA" id="ARBA00023082"/>
    </source>
</evidence>
<dbReference type="Proteomes" id="UP000270673">
    <property type="component" value="Chromosome"/>
</dbReference>
<dbReference type="GO" id="GO:0016987">
    <property type="term" value="F:sigma factor activity"/>
    <property type="evidence" value="ECO:0007669"/>
    <property type="project" value="UniProtKB-KW"/>
</dbReference>
<dbReference type="PANTHER" id="PTHR43133">
    <property type="entry name" value="RNA POLYMERASE ECF-TYPE SIGMA FACTO"/>
    <property type="match status" value="1"/>
</dbReference>
<dbReference type="RefSeq" id="WP_106625053.1">
    <property type="nucleotide sequence ID" value="NZ_CP032819.1"/>
</dbReference>
<feature type="domain" description="RNA polymerase sigma factor 70 region 4 type 2" evidence="6">
    <location>
        <begin position="120"/>
        <end position="170"/>
    </location>
</feature>
<reference evidence="7 8" key="1">
    <citation type="submission" date="2018-10" db="EMBL/GenBank/DDBJ databases">
        <title>Butyricimonas faecalis sp. nov., isolated from human faeces and emended description of the genus Butyricimonas.</title>
        <authorList>
            <person name="Le Roy T."/>
            <person name="Van der Smissen P."/>
            <person name="Paquot A."/>
            <person name="Delzenne N."/>
            <person name="Muccioli G."/>
            <person name="Collet J.-F."/>
            <person name="Cani P.D."/>
        </authorList>
    </citation>
    <scope>NUCLEOTIDE SEQUENCE [LARGE SCALE GENOMIC DNA]</scope>
    <source>
        <strain evidence="7 8">H184</strain>
    </source>
</reference>
<dbReference type="Gene3D" id="1.10.10.10">
    <property type="entry name" value="Winged helix-like DNA-binding domain superfamily/Winged helix DNA-binding domain"/>
    <property type="match status" value="1"/>
</dbReference>
<dbReference type="InterPro" id="IPR036388">
    <property type="entry name" value="WH-like_DNA-bd_sf"/>
</dbReference>
<keyword evidence="8" id="KW-1185">Reference proteome</keyword>
<dbReference type="InterPro" id="IPR013325">
    <property type="entry name" value="RNA_pol_sigma_r2"/>
</dbReference>
<evidence type="ECO:0000256" key="2">
    <source>
        <dbReference type="ARBA" id="ARBA00023015"/>
    </source>
</evidence>
<dbReference type="InterPro" id="IPR013249">
    <property type="entry name" value="RNA_pol_sigma70_r4_t2"/>
</dbReference>
<dbReference type="InterPro" id="IPR014284">
    <property type="entry name" value="RNA_pol_sigma-70_dom"/>
</dbReference>
<gene>
    <name evidence="7" type="ORF">D8S85_09130</name>
</gene>
<evidence type="ECO:0000259" key="6">
    <source>
        <dbReference type="Pfam" id="PF08281"/>
    </source>
</evidence>
<dbReference type="GO" id="GO:0006352">
    <property type="term" value="P:DNA-templated transcription initiation"/>
    <property type="evidence" value="ECO:0007669"/>
    <property type="project" value="InterPro"/>
</dbReference>
<dbReference type="PANTHER" id="PTHR43133:SF46">
    <property type="entry name" value="RNA POLYMERASE SIGMA-70 FACTOR ECF SUBFAMILY"/>
    <property type="match status" value="1"/>
</dbReference>
<dbReference type="NCBIfam" id="TIGR02937">
    <property type="entry name" value="sigma70-ECF"/>
    <property type="match status" value="1"/>
</dbReference>
<evidence type="ECO:0000256" key="4">
    <source>
        <dbReference type="ARBA" id="ARBA00023163"/>
    </source>
</evidence>
<dbReference type="AlphaFoldDB" id="A0A3S9VT91"/>
<feature type="domain" description="RNA polymerase sigma-70 region 2" evidence="5">
    <location>
        <begin position="26"/>
        <end position="89"/>
    </location>
</feature>
<evidence type="ECO:0000256" key="1">
    <source>
        <dbReference type="ARBA" id="ARBA00010641"/>
    </source>
</evidence>
<proteinExistence type="inferred from homology"/>
<dbReference type="KEGG" id="buy:D8S85_09130"/>
<organism evidence="7 8">
    <name type="scientific">Butyricimonas faecalis</name>
    <dbReference type="NCBI Taxonomy" id="2093856"/>
    <lineage>
        <taxon>Bacteria</taxon>
        <taxon>Pseudomonadati</taxon>
        <taxon>Bacteroidota</taxon>
        <taxon>Bacteroidia</taxon>
        <taxon>Bacteroidales</taxon>
        <taxon>Odoribacteraceae</taxon>
        <taxon>Butyricimonas</taxon>
    </lineage>
</organism>
<keyword evidence="4" id="KW-0804">Transcription</keyword>
<dbReference type="Pfam" id="PF04542">
    <property type="entry name" value="Sigma70_r2"/>
    <property type="match status" value="1"/>
</dbReference>
<dbReference type="SUPFAM" id="SSF88946">
    <property type="entry name" value="Sigma2 domain of RNA polymerase sigma factors"/>
    <property type="match status" value="1"/>
</dbReference>
<sequence>MEKDERDIVDRLNAGDNKAFEYVFVQFYQSLCYFADKYINDKEAAQDIVQEIFIWFYEKRKTFDSLLTVKSYLYGCVYNKAINFLKMNRNQARIREQMKGLLVEEDESYEEFQVETEVFEEIFRAIEELPVECRRIFKMSYIEGQSIKSIMEVLNVAESTIKTQRQRAKKVLKDRLQHLYPLAMIIFSIN</sequence>
<protein>
    <submittedName>
        <fullName evidence="7">RNA polymerase sigma-70 factor</fullName>
    </submittedName>
</protein>
<dbReference type="InterPro" id="IPR039425">
    <property type="entry name" value="RNA_pol_sigma-70-like"/>
</dbReference>
<dbReference type="Pfam" id="PF08281">
    <property type="entry name" value="Sigma70_r4_2"/>
    <property type="match status" value="1"/>
</dbReference>
<evidence type="ECO:0000313" key="8">
    <source>
        <dbReference type="Proteomes" id="UP000270673"/>
    </source>
</evidence>
<dbReference type="InterPro" id="IPR013324">
    <property type="entry name" value="RNA_pol_sigma_r3/r4-like"/>
</dbReference>
<evidence type="ECO:0000313" key="7">
    <source>
        <dbReference type="EMBL" id="AZS29691.1"/>
    </source>
</evidence>
<dbReference type="EMBL" id="CP032819">
    <property type="protein sequence ID" value="AZS29691.1"/>
    <property type="molecule type" value="Genomic_DNA"/>
</dbReference>
<dbReference type="InterPro" id="IPR014327">
    <property type="entry name" value="RNA_pol_sigma70_bacteroid"/>
</dbReference>
<dbReference type="InterPro" id="IPR007627">
    <property type="entry name" value="RNA_pol_sigma70_r2"/>
</dbReference>
<dbReference type="OrthoDB" id="1120819at2"/>
<comment type="similarity">
    <text evidence="1">Belongs to the sigma-70 factor family. ECF subfamily.</text>
</comment>
<dbReference type="SUPFAM" id="SSF88659">
    <property type="entry name" value="Sigma3 and sigma4 domains of RNA polymerase sigma factors"/>
    <property type="match status" value="1"/>
</dbReference>
<evidence type="ECO:0000259" key="5">
    <source>
        <dbReference type="Pfam" id="PF04542"/>
    </source>
</evidence>
<name>A0A3S9VT91_9BACT</name>
<dbReference type="Gene3D" id="1.10.1740.10">
    <property type="match status" value="1"/>
</dbReference>
<keyword evidence="2" id="KW-0805">Transcription regulation</keyword>
<accession>A0A3S9VT91</accession>
<keyword evidence="3" id="KW-0731">Sigma factor</keyword>